<feature type="region of interest" description="Disordered" evidence="1">
    <location>
        <begin position="651"/>
        <end position="703"/>
    </location>
</feature>
<feature type="compositionally biased region" description="Basic and acidic residues" evidence="1">
    <location>
        <begin position="693"/>
        <end position="703"/>
    </location>
</feature>
<dbReference type="SUPFAM" id="SSF53474">
    <property type="entry name" value="alpha/beta-Hydrolases"/>
    <property type="match status" value="1"/>
</dbReference>
<dbReference type="Pfam" id="PF07224">
    <property type="entry name" value="Chlorophyllase"/>
    <property type="match status" value="1"/>
</dbReference>
<protein>
    <submittedName>
        <fullName evidence="3">Chlorophyllase-like protein</fullName>
    </submittedName>
</protein>
<feature type="transmembrane region" description="Helical" evidence="2">
    <location>
        <begin position="56"/>
        <end position="79"/>
    </location>
</feature>
<feature type="transmembrane region" description="Helical" evidence="2">
    <location>
        <begin position="29"/>
        <end position="50"/>
    </location>
</feature>
<dbReference type="PANTHER" id="PTHR33428">
    <property type="entry name" value="CHLOROPHYLLASE-2, CHLOROPLASTIC"/>
    <property type="match status" value="1"/>
</dbReference>
<name>A0A3E0DLG0_9BACT</name>
<evidence type="ECO:0000313" key="3">
    <source>
        <dbReference type="EMBL" id="REG83590.1"/>
    </source>
</evidence>
<dbReference type="InterPro" id="IPR017395">
    <property type="entry name" value="Chlorophyllase-like"/>
</dbReference>
<feature type="compositionally biased region" description="Basic and acidic residues" evidence="1">
    <location>
        <begin position="669"/>
        <end position="683"/>
    </location>
</feature>
<evidence type="ECO:0000256" key="2">
    <source>
        <dbReference type="SAM" id="Phobius"/>
    </source>
</evidence>
<reference evidence="3 4" key="1">
    <citation type="submission" date="2018-08" db="EMBL/GenBank/DDBJ databases">
        <title>Genomic Encyclopedia of Archaeal and Bacterial Type Strains, Phase II (KMG-II): from individual species to whole genera.</title>
        <authorList>
            <person name="Goeker M."/>
        </authorList>
    </citation>
    <scope>NUCLEOTIDE SEQUENCE [LARGE SCALE GENOMIC DNA]</scope>
    <source>
        <strain evidence="3 4">DSM 15986</strain>
    </source>
</reference>
<organism evidence="3 4">
    <name type="scientific">Algoriphagus antarcticus</name>
    <dbReference type="NCBI Taxonomy" id="238540"/>
    <lineage>
        <taxon>Bacteria</taxon>
        <taxon>Pseudomonadati</taxon>
        <taxon>Bacteroidota</taxon>
        <taxon>Cytophagia</taxon>
        <taxon>Cytophagales</taxon>
        <taxon>Cyclobacteriaceae</taxon>
        <taxon>Algoriphagus</taxon>
    </lineage>
</organism>
<dbReference type="GO" id="GO:0015996">
    <property type="term" value="P:chlorophyll catabolic process"/>
    <property type="evidence" value="ECO:0007669"/>
    <property type="project" value="TreeGrafter"/>
</dbReference>
<dbReference type="RefSeq" id="WP_116116542.1">
    <property type="nucleotide sequence ID" value="NZ_MSSW01000080.1"/>
</dbReference>
<feature type="transmembrane region" description="Helical" evidence="2">
    <location>
        <begin position="88"/>
        <end position="104"/>
    </location>
</feature>
<feature type="transmembrane region" description="Helical" evidence="2">
    <location>
        <begin position="110"/>
        <end position="129"/>
    </location>
</feature>
<feature type="transmembrane region" description="Helical" evidence="2">
    <location>
        <begin position="141"/>
        <end position="162"/>
    </location>
</feature>
<proteinExistence type="predicted"/>
<dbReference type="GO" id="GO:0047746">
    <property type="term" value="F:chlorophyllase activity"/>
    <property type="evidence" value="ECO:0007669"/>
    <property type="project" value="TreeGrafter"/>
</dbReference>
<evidence type="ECO:0000256" key="1">
    <source>
        <dbReference type="SAM" id="MobiDB-lite"/>
    </source>
</evidence>
<dbReference type="OrthoDB" id="9808543at2"/>
<keyword evidence="2" id="KW-0812">Transmembrane</keyword>
<dbReference type="Gene3D" id="3.40.50.1820">
    <property type="entry name" value="alpha/beta hydrolase"/>
    <property type="match status" value="1"/>
</dbReference>
<dbReference type="AlphaFoldDB" id="A0A3E0DLG0"/>
<dbReference type="Proteomes" id="UP000256405">
    <property type="component" value="Unassembled WGS sequence"/>
</dbReference>
<dbReference type="PANTHER" id="PTHR33428:SF2">
    <property type="entry name" value="CHLOROPHYLLASE-2"/>
    <property type="match status" value="1"/>
</dbReference>
<gene>
    <name evidence="3" type="ORF">C8N25_11792</name>
</gene>
<dbReference type="EMBL" id="QUNF01000017">
    <property type="protein sequence ID" value="REG83590.1"/>
    <property type="molecule type" value="Genomic_DNA"/>
</dbReference>
<accession>A0A3E0DLG0</accession>
<keyword evidence="2" id="KW-1133">Transmembrane helix</keyword>
<keyword evidence="2" id="KW-0472">Membrane</keyword>
<sequence length="805" mass="90404">MKKRIRNTILWIKSKFLLIAPGKSAVKGAAIGLIFLTVSLVLMNSILFTFEIGDPWYLLFGLVIIIVAVLLGLLGSWLIKEISFIPRIYRVALIMSGPLLFLIVNEQLVLVAGLILISSLLGAAYYIFIKSRFSALKIPKKVIVIFGLFIGLIGLGASVYFYSLTGLDVDPIENAALLSTYKIAAILGKSPAEPGRYVVKKFTYGSGKDKHRPEFADKVTYNFITDSVNGVAFLDNWKGFSGWWREKYWGFDDKSLPINGRVWYPQGQGPFPLVLIVHGNHSMQDYSDLGYDYLGELLASRGMILASVDENFINSSWTDIKGRLEKENDARGWLLLEHLKVWHKWNSKSDHPFYKKIDTTKIALIGHSRGGEAVAHAAMLNELEYYPDDANVKLGYHFNIKSIIAIAPVDGQYEPGDTRTKLKDINYFVIHGAQDADVSSYLGSMQYERISFQDSSYHFKSGLYVYGANHGQFNTSWGKNDTGNPFTGLLNLQQQLTDSTQQEIAKVYISAFLEATLLNKKEYLPLFIDARKGGNWLPETIYLSQFEDSNLKTIANFDEDFDVSTTSTDSGSIQSDNLSVWRESEIQLKWGKKGSRAAYLGWNYELEDSLKDEKAIDFVSDSLIASYSLNFDTTAFQLDSASVLMFSMAESTEGSNPKSSGKWINEPNKNNKEENVETDKANSTEETLNSKKKKEDESEEKKAEKPLDFTIHLVDSAGQSIEFLLSEFSPLQRQISVTIWKSDFIIGDSQSETVFQTFSFNLGKLAKQNSSFQPTQIKTIKFVFDQSPSGVVVVDNIGFGREFNK</sequence>
<keyword evidence="4" id="KW-1185">Reference proteome</keyword>
<comment type="caution">
    <text evidence="3">The sequence shown here is derived from an EMBL/GenBank/DDBJ whole genome shotgun (WGS) entry which is preliminary data.</text>
</comment>
<dbReference type="InterPro" id="IPR029058">
    <property type="entry name" value="AB_hydrolase_fold"/>
</dbReference>
<evidence type="ECO:0000313" key="4">
    <source>
        <dbReference type="Proteomes" id="UP000256405"/>
    </source>
</evidence>